<keyword evidence="1" id="KW-0472">Membrane</keyword>
<organism evidence="2 3">
    <name type="scientific">Herbaspirillum frisingense</name>
    <dbReference type="NCBI Taxonomy" id="92645"/>
    <lineage>
        <taxon>Bacteria</taxon>
        <taxon>Pseudomonadati</taxon>
        <taxon>Pseudomonadota</taxon>
        <taxon>Betaproteobacteria</taxon>
        <taxon>Burkholderiales</taxon>
        <taxon>Oxalobacteraceae</taxon>
        <taxon>Herbaspirillum</taxon>
    </lineage>
</organism>
<gene>
    <name evidence="2" type="ORF">GAK35_00517</name>
</gene>
<comment type="caution">
    <text evidence="2">The sequence shown here is derived from an EMBL/GenBank/DDBJ whole genome shotgun (WGS) entry which is preliminary data.</text>
</comment>
<feature type="transmembrane region" description="Helical" evidence="1">
    <location>
        <begin position="22"/>
        <end position="42"/>
    </location>
</feature>
<evidence type="ECO:0000256" key="1">
    <source>
        <dbReference type="SAM" id="Phobius"/>
    </source>
</evidence>
<keyword evidence="1" id="KW-0812">Transmembrane</keyword>
<evidence type="ECO:0000313" key="3">
    <source>
        <dbReference type="Proteomes" id="UP000462435"/>
    </source>
</evidence>
<dbReference type="AlphaFoldDB" id="A0A7V8FZS0"/>
<evidence type="ECO:0000313" key="2">
    <source>
        <dbReference type="EMBL" id="KAF1047702.1"/>
    </source>
</evidence>
<proteinExistence type="predicted"/>
<keyword evidence="1" id="KW-1133">Transmembrane helix</keyword>
<dbReference type="EMBL" id="WNDX01000009">
    <property type="protein sequence ID" value="KAF1047702.1"/>
    <property type="molecule type" value="Genomic_DNA"/>
</dbReference>
<reference evidence="3" key="1">
    <citation type="journal article" date="2020" name="MBio">
        <title>Horizontal gene transfer to a defensive symbiont with a reduced genome amongst a multipartite beetle microbiome.</title>
        <authorList>
            <person name="Waterworth S.C."/>
            <person name="Florez L.V."/>
            <person name="Rees E.R."/>
            <person name="Hertweck C."/>
            <person name="Kaltenpoth M."/>
            <person name="Kwan J.C."/>
        </authorList>
    </citation>
    <scope>NUCLEOTIDE SEQUENCE [LARGE SCALE GENOMIC DNA]</scope>
</reference>
<name>A0A7V8FZS0_9BURK</name>
<evidence type="ECO:0008006" key="4">
    <source>
        <dbReference type="Google" id="ProtNLM"/>
    </source>
</evidence>
<protein>
    <recommendedName>
        <fullName evidence="4">PilN domain-containing protein</fullName>
    </recommendedName>
</protein>
<accession>A0A7V8FZS0</accession>
<sequence>MTTGFDFSRTPEQRRRARELRFYRQAAGAALLGVMLAAGPALRMLAHTSGLEEANRLLAAQLQALQPRLDQAAAARQHIAGLRTRLAALDAQSERRMQAARMLGATATATVPDTRLYRIAIRTGDAELRGRAAGTPQVLAFSAALAEAGLDGVAIRDLRANDQSGGEDDERYDFSLSIPLARTIRLAEAGEATR</sequence>
<dbReference type="Proteomes" id="UP000462435">
    <property type="component" value="Unassembled WGS sequence"/>
</dbReference>